<accession>A0ABT1X5L0</accession>
<organism evidence="4 5">
    <name type="scientific">Roseomonas populi</name>
    <dbReference type="NCBI Taxonomy" id="3121582"/>
    <lineage>
        <taxon>Bacteria</taxon>
        <taxon>Pseudomonadati</taxon>
        <taxon>Pseudomonadota</taxon>
        <taxon>Alphaproteobacteria</taxon>
        <taxon>Acetobacterales</taxon>
        <taxon>Roseomonadaceae</taxon>
        <taxon>Roseomonas</taxon>
    </lineage>
</organism>
<dbReference type="Gene3D" id="2.130.10.10">
    <property type="entry name" value="YVTN repeat-like/Quinoprotein amine dehydrogenase"/>
    <property type="match status" value="2"/>
</dbReference>
<dbReference type="InterPro" id="IPR011048">
    <property type="entry name" value="Haem_d1_sf"/>
</dbReference>
<keyword evidence="5" id="KW-1185">Reference proteome</keyword>
<feature type="chain" id="PRO_5045208712" evidence="2">
    <location>
        <begin position="22"/>
        <end position="330"/>
    </location>
</feature>
<dbReference type="PANTHER" id="PTHR47197">
    <property type="entry name" value="PROTEIN NIRF"/>
    <property type="match status" value="1"/>
</dbReference>
<protein>
    <submittedName>
        <fullName evidence="4">YncE family protein</fullName>
    </submittedName>
</protein>
<reference evidence="4 5" key="1">
    <citation type="submission" date="2022-06" db="EMBL/GenBank/DDBJ databases">
        <title>Roseomonas CN29.</title>
        <authorList>
            <person name="Cheng Y."/>
            <person name="He X."/>
        </authorList>
    </citation>
    <scope>NUCLEOTIDE SEQUENCE [LARGE SCALE GENOMIC DNA]</scope>
    <source>
        <strain evidence="4 5">CN29</strain>
    </source>
</reference>
<dbReference type="RefSeq" id="WP_257715922.1">
    <property type="nucleotide sequence ID" value="NZ_JANJOU010000007.1"/>
</dbReference>
<evidence type="ECO:0000256" key="1">
    <source>
        <dbReference type="ARBA" id="ARBA00022729"/>
    </source>
</evidence>
<evidence type="ECO:0000313" key="4">
    <source>
        <dbReference type="EMBL" id="MCR0982249.1"/>
    </source>
</evidence>
<sequence length="330" mass="35141">MHRRTLILASLAAATAAPAAAQGKSGTLLVMEKNDARLAFLDASDGRRLGQVELPEFPHEFVVDPAGRHAFVGHYGVEASARPGEGGHSVLVVDIAARKVARRIDLSPFNRLHGMGVDAQGRLSVVSEEKGVLLTLDRPLEDEAPGFAVPAGGIKTHMFALSRDGERAFVTGLLSNTASLVRPRDASVAPVVVTTGRMPEGCCLSPDEGTLYVGNRRSGTLAAIDTATMRVRDTREVGGDPLRVYPLPDGRLLMIDLARSALVLLRADMREIWRLDLGAKPNAASLHPSQARAFVSLASDEVAVVDLDRPAIEGRMATGRGADVTRLLQT</sequence>
<proteinExistence type="predicted"/>
<keyword evidence="1 2" id="KW-0732">Signal</keyword>
<dbReference type="Pfam" id="PF21783">
    <property type="entry name" value="YNCE"/>
    <property type="match status" value="1"/>
</dbReference>
<gene>
    <name evidence="4" type="ORF">NRP21_09340</name>
</gene>
<feature type="domain" description="YNCE-like beta-propeller" evidence="3">
    <location>
        <begin position="166"/>
        <end position="320"/>
    </location>
</feature>
<feature type="signal peptide" evidence="2">
    <location>
        <begin position="1"/>
        <end position="21"/>
    </location>
</feature>
<dbReference type="PANTHER" id="PTHR47197:SF3">
    <property type="entry name" value="DIHYDRO-HEME D1 DEHYDROGENASE"/>
    <property type="match status" value="1"/>
</dbReference>
<dbReference type="Proteomes" id="UP001524642">
    <property type="component" value="Unassembled WGS sequence"/>
</dbReference>
<dbReference type="NCBIfam" id="TIGR02276">
    <property type="entry name" value="beta_rpt_yvtn"/>
    <property type="match status" value="1"/>
</dbReference>
<evidence type="ECO:0000256" key="2">
    <source>
        <dbReference type="SAM" id="SignalP"/>
    </source>
</evidence>
<dbReference type="InterPro" id="IPR051200">
    <property type="entry name" value="Host-pathogen_enzymatic-act"/>
</dbReference>
<dbReference type="EMBL" id="JANJOU010000007">
    <property type="protein sequence ID" value="MCR0982249.1"/>
    <property type="molecule type" value="Genomic_DNA"/>
</dbReference>
<comment type="caution">
    <text evidence="4">The sequence shown here is derived from an EMBL/GenBank/DDBJ whole genome shotgun (WGS) entry which is preliminary data.</text>
</comment>
<dbReference type="InterPro" id="IPR015943">
    <property type="entry name" value="WD40/YVTN_repeat-like_dom_sf"/>
</dbReference>
<dbReference type="InterPro" id="IPR048433">
    <property type="entry name" value="YNCE-like_beta-prop"/>
</dbReference>
<evidence type="ECO:0000313" key="5">
    <source>
        <dbReference type="Proteomes" id="UP001524642"/>
    </source>
</evidence>
<dbReference type="SUPFAM" id="SSF51004">
    <property type="entry name" value="C-terminal (heme d1) domain of cytochrome cd1-nitrite reductase"/>
    <property type="match status" value="1"/>
</dbReference>
<dbReference type="InterPro" id="IPR011964">
    <property type="entry name" value="YVTN_b-propeller_repeat"/>
</dbReference>
<evidence type="ECO:0000259" key="3">
    <source>
        <dbReference type="Pfam" id="PF21783"/>
    </source>
</evidence>
<name>A0ABT1X5L0_9PROT</name>